<evidence type="ECO:0000313" key="4">
    <source>
        <dbReference type="EMBL" id="SEH74855.1"/>
    </source>
</evidence>
<dbReference type="Gene3D" id="3.40.50.2300">
    <property type="match status" value="1"/>
</dbReference>
<evidence type="ECO:0000256" key="1">
    <source>
        <dbReference type="ARBA" id="ARBA00022553"/>
    </source>
</evidence>
<dbReference type="PANTHER" id="PTHR44591">
    <property type="entry name" value="STRESS RESPONSE REGULATOR PROTEIN 1"/>
    <property type="match status" value="1"/>
</dbReference>
<dbReference type="SUPFAM" id="SSF52172">
    <property type="entry name" value="CheY-like"/>
    <property type="match status" value="1"/>
</dbReference>
<dbReference type="PROSITE" id="PS50110">
    <property type="entry name" value="RESPONSE_REGULATORY"/>
    <property type="match status" value="1"/>
</dbReference>
<dbReference type="RefSeq" id="WP_092791346.1">
    <property type="nucleotide sequence ID" value="NZ_FNXF01000003.1"/>
</dbReference>
<sequence>MCNILFIDDDAFILSAYQRMLRGSVYQACYLQQPAQLWQQVYLTSLTIVLADQQMPGITGTELLLQLQHNHPAIKRVLISGDLTLAIEQLAPELTLDAALAKPCSKVALLDCLQRLSGGLTATT</sequence>
<keyword evidence="5" id="KW-1185">Reference proteome</keyword>
<protein>
    <submittedName>
        <fullName evidence="4">Response regulator receiver domain-containing protein</fullName>
    </submittedName>
</protein>
<dbReference type="GO" id="GO:0000160">
    <property type="term" value="P:phosphorelay signal transduction system"/>
    <property type="evidence" value="ECO:0007669"/>
    <property type="project" value="InterPro"/>
</dbReference>
<dbReference type="SMART" id="SM00448">
    <property type="entry name" value="REC"/>
    <property type="match status" value="1"/>
</dbReference>
<evidence type="ECO:0000313" key="5">
    <source>
        <dbReference type="Proteomes" id="UP000199371"/>
    </source>
</evidence>
<dbReference type="PANTHER" id="PTHR44591:SF19">
    <property type="entry name" value="TWO-COMPONENT RESPONSE REGULATOR-RELATED"/>
    <property type="match status" value="1"/>
</dbReference>
<reference evidence="5" key="1">
    <citation type="submission" date="2016-10" db="EMBL/GenBank/DDBJ databases">
        <authorList>
            <person name="Varghese N."/>
            <person name="Submissions S."/>
        </authorList>
    </citation>
    <scope>NUCLEOTIDE SEQUENCE [LARGE SCALE GENOMIC DNA]</scope>
    <source>
        <strain evidence="5">DSM 17616</strain>
    </source>
</reference>
<proteinExistence type="predicted"/>
<evidence type="ECO:0000256" key="2">
    <source>
        <dbReference type="PROSITE-ProRule" id="PRU00169"/>
    </source>
</evidence>
<keyword evidence="1 2" id="KW-0597">Phosphoprotein</keyword>
<evidence type="ECO:0000259" key="3">
    <source>
        <dbReference type="PROSITE" id="PS50110"/>
    </source>
</evidence>
<dbReference type="Proteomes" id="UP000199371">
    <property type="component" value="Unassembled WGS sequence"/>
</dbReference>
<dbReference type="InterPro" id="IPR050595">
    <property type="entry name" value="Bact_response_regulator"/>
</dbReference>
<dbReference type="EMBL" id="FNXF01000003">
    <property type="protein sequence ID" value="SEH74855.1"/>
    <property type="molecule type" value="Genomic_DNA"/>
</dbReference>
<dbReference type="OrthoDB" id="5768548at2"/>
<feature type="domain" description="Response regulatory" evidence="3">
    <location>
        <begin position="3"/>
        <end position="117"/>
    </location>
</feature>
<dbReference type="InterPro" id="IPR011006">
    <property type="entry name" value="CheY-like_superfamily"/>
</dbReference>
<accession>A0A1H6KPS2</accession>
<dbReference type="STRING" id="173990.SAMN05660691_01227"/>
<dbReference type="AlphaFoldDB" id="A0A1H6KPS2"/>
<dbReference type="Pfam" id="PF00072">
    <property type="entry name" value="Response_reg"/>
    <property type="match status" value="1"/>
</dbReference>
<organism evidence="4 5">
    <name type="scientific">Rheinheimera pacifica</name>
    <dbReference type="NCBI Taxonomy" id="173990"/>
    <lineage>
        <taxon>Bacteria</taxon>
        <taxon>Pseudomonadati</taxon>
        <taxon>Pseudomonadota</taxon>
        <taxon>Gammaproteobacteria</taxon>
        <taxon>Chromatiales</taxon>
        <taxon>Chromatiaceae</taxon>
        <taxon>Rheinheimera</taxon>
    </lineage>
</organism>
<gene>
    <name evidence="4" type="ORF">SAMN05660691_01227</name>
</gene>
<feature type="modified residue" description="4-aspartylphosphate" evidence="2">
    <location>
        <position position="52"/>
    </location>
</feature>
<dbReference type="InterPro" id="IPR001789">
    <property type="entry name" value="Sig_transdc_resp-reg_receiver"/>
</dbReference>
<name>A0A1H6KPS2_9GAMM</name>